<feature type="transmembrane region" description="Helical" evidence="5">
    <location>
        <begin position="477"/>
        <end position="494"/>
    </location>
</feature>
<comment type="subcellular location">
    <subcellularLocation>
        <location evidence="1">Membrane</location>
        <topology evidence="1">Multi-pass membrane protein</topology>
    </subcellularLocation>
</comment>
<evidence type="ECO:0000313" key="7">
    <source>
        <dbReference type="EMBL" id="MBK1619870.1"/>
    </source>
</evidence>
<keyword evidence="3 5" id="KW-1133">Transmembrane helix</keyword>
<accession>A0A9X0WA89</accession>
<dbReference type="Proteomes" id="UP001138768">
    <property type="component" value="Unassembled WGS sequence"/>
</dbReference>
<evidence type="ECO:0000313" key="8">
    <source>
        <dbReference type="Proteomes" id="UP001138768"/>
    </source>
</evidence>
<feature type="transmembrane region" description="Helical" evidence="5">
    <location>
        <begin position="239"/>
        <end position="259"/>
    </location>
</feature>
<feature type="transmembrane region" description="Helical" evidence="5">
    <location>
        <begin position="102"/>
        <end position="121"/>
    </location>
</feature>
<dbReference type="EMBL" id="NRRY01000027">
    <property type="protein sequence ID" value="MBK1619870.1"/>
    <property type="molecule type" value="Genomic_DNA"/>
</dbReference>
<evidence type="ECO:0000256" key="4">
    <source>
        <dbReference type="ARBA" id="ARBA00023136"/>
    </source>
</evidence>
<feature type="transmembrane region" description="Helical" evidence="5">
    <location>
        <begin position="133"/>
        <end position="153"/>
    </location>
</feature>
<dbReference type="PANTHER" id="PTHR37422:SF13">
    <property type="entry name" value="LIPOPOLYSACCHARIDE BIOSYNTHESIS PROTEIN PA4999-RELATED"/>
    <property type="match status" value="1"/>
</dbReference>
<evidence type="ECO:0000256" key="3">
    <source>
        <dbReference type="ARBA" id="ARBA00022989"/>
    </source>
</evidence>
<dbReference type="RefSeq" id="WP_200246100.1">
    <property type="nucleotide sequence ID" value="NZ_NRRY01000027.1"/>
</dbReference>
<feature type="transmembrane region" description="Helical" evidence="5">
    <location>
        <begin position="266"/>
        <end position="283"/>
    </location>
</feature>
<dbReference type="GO" id="GO:0016020">
    <property type="term" value="C:membrane"/>
    <property type="evidence" value="ECO:0007669"/>
    <property type="project" value="UniProtKB-SubCell"/>
</dbReference>
<evidence type="ECO:0000259" key="6">
    <source>
        <dbReference type="Pfam" id="PF04932"/>
    </source>
</evidence>
<keyword evidence="4 5" id="KW-0472">Membrane</keyword>
<proteinExistence type="predicted"/>
<feature type="transmembrane region" description="Helical" evidence="5">
    <location>
        <begin position="418"/>
        <end position="438"/>
    </location>
</feature>
<evidence type="ECO:0000256" key="1">
    <source>
        <dbReference type="ARBA" id="ARBA00004141"/>
    </source>
</evidence>
<evidence type="ECO:0000256" key="2">
    <source>
        <dbReference type="ARBA" id="ARBA00022692"/>
    </source>
</evidence>
<evidence type="ECO:0000256" key="5">
    <source>
        <dbReference type="SAM" id="Phobius"/>
    </source>
</evidence>
<dbReference type="PANTHER" id="PTHR37422">
    <property type="entry name" value="TEICHURONIC ACID BIOSYNTHESIS PROTEIN TUAE"/>
    <property type="match status" value="1"/>
</dbReference>
<feature type="transmembrane region" description="Helical" evidence="5">
    <location>
        <begin position="35"/>
        <end position="68"/>
    </location>
</feature>
<organism evidence="7 8">
    <name type="scientific">Lamprobacter modestohalophilus</name>
    <dbReference type="NCBI Taxonomy" id="1064514"/>
    <lineage>
        <taxon>Bacteria</taxon>
        <taxon>Pseudomonadati</taxon>
        <taxon>Pseudomonadota</taxon>
        <taxon>Gammaproteobacteria</taxon>
        <taxon>Chromatiales</taxon>
        <taxon>Chromatiaceae</taxon>
        <taxon>Lamprobacter</taxon>
    </lineage>
</organism>
<feature type="transmembrane region" description="Helical" evidence="5">
    <location>
        <begin position="191"/>
        <end position="212"/>
    </location>
</feature>
<reference evidence="7 8" key="1">
    <citation type="journal article" date="2020" name="Microorganisms">
        <title>Osmotic Adaptation and Compatible Solute Biosynthesis of Phototrophic Bacteria as Revealed from Genome Analyses.</title>
        <authorList>
            <person name="Imhoff J.F."/>
            <person name="Rahn T."/>
            <person name="Kunzel S."/>
            <person name="Keller A."/>
            <person name="Neulinger S.C."/>
        </authorList>
    </citation>
    <scope>NUCLEOTIDE SEQUENCE [LARGE SCALE GENOMIC DNA]</scope>
    <source>
        <strain evidence="7 8">DSM 25653</strain>
    </source>
</reference>
<dbReference type="Pfam" id="PF04932">
    <property type="entry name" value="Wzy_C"/>
    <property type="match status" value="1"/>
</dbReference>
<keyword evidence="8" id="KW-1185">Reference proteome</keyword>
<gene>
    <name evidence="7" type="ORF">CKO42_15750</name>
</gene>
<protein>
    <recommendedName>
        <fullName evidence="6">O-antigen ligase-related domain-containing protein</fullName>
    </recommendedName>
</protein>
<feature type="transmembrane region" description="Helical" evidence="5">
    <location>
        <begin position="312"/>
        <end position="332"/>
    </location>
</feature>
<dbReference type="InterPro" id="IPR051533">
    <property type="entry name" value="WaaL-like"/>
</dbReference>
<feature type="transmembrane region" description="Helical" evidence="5">
    <location>
        <begin position="165"/>
        <end position="182"/>
    </location>
</feature>
<feature type="transmembrane region" description="Helical" evidence="5">
    <location>
        <begin position="289"/>
        <end position="305"/>
    </location>
</feature>
<dbReference type="AlphaFoldDB" id="A0A9X0WA89"/>
<dbReference type="InterPro" id="IPR007016">
    <property type="entry name" value="O-antigen_ligase-rel_domated"/>
</dbReference>
<comment type="caution">
    <text evidence="7">The sequence shown here is derived from an EMBL/GenBank/DDBJ whole genome shotgun (WGS) entry which is preliminary data.</text>
</comment>
<keyword evidence="2 5" id="KW-0812">Transmembrane</keyword>
<feature type="domain" description="O-antigen ligase-related" evidence="6">
    <location>
        <begin position="275"/>
        <end position="434"/>
    </location>
</feature>
<name>A0A9X0WA89_9GAMM</name>
<sequence length="543" mass="58196">MTNLAYSAGRTGTTSAAAAAVASSARWQSALLGSALLLAGALVGAVTIDAAPLAILLAPAAALGLWLISRWPEYGILGVLLYTSTILSEEQLPPLNLGVGSLHISDLIILWLFTVLGFRIIVTRRLRFRRTDLDIPVALFIGVCVIATLKGISGGEIPADSGIRHLRATGYLVIYFLITNLIRDRAQLRRFWIGVTLLAVITAVAAILQTALGPGVPILPGRVEALNTQGLTHDEIARVIPPGESLIYLALILGVLSLAARKGMASTLRTWISTGLLGIGLILTFRRALWGSAALALLTALPLLPRAQRAQLLRAGAAAAAIVTLTVIGALTQAPDSELSRSLQATGERIGSMFDPDNYRRGDRDTQTLEQRVIELEYALPQVMPPSLLGHGLAAPYRPCLPLDSMDCSSPSYIHNGYVAILFNLGVVGFAAFIWILVGTAMGGLSARRVQLASPARRLQHRSQQIAPSFDAETQRLAVACSFAFIGLVPALMLEPYMMLWHWTPVIALMIATVQLCKPTALAQPQVPKPQRLMPIMRANTEH</sequence>